<evidence type="ECO:0000313" key="3">
    <source>
        <dbReference type="Proteomes" id="UP000676951"/>
    </source>
</evidence>
<organism evidence="2 3">
    <name type="scientific">Bradyrhizobium sediminis</name>
    <dbReference type="NCBI Taxonomy" id="2840469"/>
    <lineage>
        <taxon>Bacteria</taxon>
        <taxon>Pseudomonadati</taxon>
        <taxon>Pseudomonadota</taxon>
        <taxon>Alphaproteobacteria</taxon>
        <taxon>Hyphomicrobiales</taxon>
        <taxon>Nitrobacteraceae</taxon>
        <taxon>Bradyrhizobium</taxon>
    </lineage>
</organism>
<gene>
    <name evidence="2" type="ORF">KMZ93_13970</name>
</gene>
<evidence type="ECO:0000313" key="2">
    <source>
        <dbReference type="EMBL" id="QWG21161.1"/>
    </source>
</evidence>
<dbReference type="InterPro" id="IPR009506">
    <property type="entry name" value="YjiS-like"/>
</dbReference>
<name>A0A975NUW0_9BRAD</name>
<reference evidence="2 3" key="1">
    <citation type="submission" date="2021-06" db="EMBL/GenBank/DDBJ databases">
        <title>Bradyrhizobium sp. S2-11-4 Genome sequencing.</title>
        <authorList>
            <person name="Jin L."/>
        </authorList>
    </citation>
    <scope>NUCLEOTIDE SEQUENCE [LARGE SCALE GENOMIC DNA]</scope>
    <source>
        <strain evidence="2 3">S2-11-4</strain>
    </source>
</reference>
<sequence>MPPRQTNLTSETGRDAAGLGLDLSIALASDAMGEALAAARPDASILALRDALSEKDAAGPPAASTRSVLSLLKGYWRAFQERRQRQRLRASLHDLRDRDLMDIGVTRAEIDRIAAHRAIDRLRDGTTHLWILSRGVM</sequence>
<dbReference type="EMBL" id="CP076136">
    <property type="protein sequence ID" value="QWG21161.1"/>
    <property type="molecule type" value="Genomic_DNA"/>
</dbReference>
<dbReference type="RefSeq" id="WP_215601885.1">
    <property type="nucleotide sequence ID" value="NZ_CP076136.1"/>
</dbReference>
<proteinExistence type="predicted"/>
<dbReference type="AlphaFoldDB" id="A0A975NUW0"/>
<keyword evidence="3" id="KW-1185">Reference proteome</keyword>
<dbReference type="Pfam" id="PF06568">
    <property type="entry name" value="YjiS-like"/>
    <property type="match status" value="1"/>
</dbReference>
<accession>A0A975NUW0</accession>
<evidence type="ECO:0000259" key="1">
    <source>
        <dbReference type="Pfam" id="PF06568"/>
    </source>
</evidence>
<feature type="domain" description="YjiS-like" evidence="1">
    <location>
        <begin position="76"/>
        <end position="111"/>
    </location>
</feature>
<dbReference type="Proteomes" id="UP000676951">
    <property type="component" value="Chromosome"/>
</dbReference>
<protein>
    <submittedName>
        <fullName evidence="2">DUF1127 domain-containing protein</fullName>
    </submittedName>
</protein>